<keyword evidence="2" id="KW-0813">Transport</keyword>
<dbReference type="EnsemblMetazoa" id="G1762.1">
    <property type="protein sequence ID" value="G1762.1:cds"/>
    <property type="gene ID" value="G1762"/>
</dbReference>
<evidence type="ECO:0000313" key="11">
    <source>
        <dbReference type="EnsemblMetazoa" id="G1762.1:cds"/>
    </source>
</evidence>
<dbReference type="Proteomes" id="UP000005408">
    <property type="component" value="Unassembled WGS sequence"/>
</dbReference>
<keyword evidence="4" id="KW-0256">Endoplasmic reticulum</keyword>
<evidence type="ECO:0000256" key="9">
    <source>
        <dbReference type="SAM" id="MobiDB-lite"/>
    </source>
</evidence>
<evidence type="ECO:0000256" key="1">
    <source>
        <dbReference type="ARBA" id="ARBA00004586"/>
    </source>
</evidence>
<feature type="compositionally biased region" description="Polar residues" evidence="9">
    <location>
        <begin position="530"/>
        <end position="552"/>
    </location>
</feature>
<feature type="compositionally biased region" description="Basic and acidic residues" evidence="9">
    <location>
        <begin position="108"/>
        <end position="117"/>
    </location>
</feature>
<keyword evidence="5" id="KW-1133">Transmembrane helix</keyword>
<dbReference type="SMART" id="SM00233">
    <property type="entry name" value="PH"/>
    <property type="match status" value="1"/>
</dbReference>
<keyword evidence="8" id="KW-0472">Membrane</keyword>
<dbReference type="AlphaFoldDB" id="A0A8W8J7B0"/>
<evidence type="ECO:0000313" key="12">
    <source>
        <dbReference type="Proteomes" id="UP000005408"/>
    </source>
</evidence>
<accession>A0A8W8J7B0</accession>
<dbReference type="PANTHER" id="PTHR13466:SF0">
    <property type="entry name" value="SMP-LTD DOMAIN-CONTAINING PROTEIN"/>
    <property type="match status" value="1"/>
</dbReference>
<dbReference type="PROSITE" id="PS51847">
    <property type="entry name" value="SMP"/>
    <property type="match status" value="1"/>
</dbReference>
<keyword evidence="6" id="KW-0445">Lipid transport</keyword>
<comment type="subcellular location">
    <subcellularLocation>
        <location evidence="1">Endoplasmic reticulum membrane</location>
    </subcellularLocation>
</comment>
<feature type="region of interest" description="Disordered" evidence="9">
    <location>
        <begin position="1"/>
        <end position="84"/>
    </location>
</feature>
<dbReference type="OrthoDB" id="26740at2759"/>
<protein>
    <recommendedName>
        <fullName evidence="10">SMP-LTD domain-containing protein</fullName>
    </recommendedName>
</protein>
<keyword evidence="12" id="KW-1185">Reference proteome</keyword>
<dbReference type="GO" id="GO:0005789">
    <property type="term" value="C:endoplasmic reticulum membrane"/>
    <property type="evidence" value="ECO:0007669"/>
    <property type="project" value="UniProtKB-SubCell"/>
</dbReference>
<evidence type="ECO:0000256" key="3">
    <source>
        <dbReference type="ARBA" id="ARBA00022692"/>
    </source>
</evidence>
<evidence type="ECO:0000256" key="8">
    <source>
        <dbReference type="ARBA" id="ARBA00023136"/>
    </source>
</evidence>
<name>A0A8W8J7B0_MAGGI</name>
<feature type="region of interest" description="Disordered" evidence="9">
    <location>
        <begin position="108"/>
        <end position="128"/>
    </location>
</feature>
<keyword evidence="7" id="KW-0446">Lipid-binding</keyword>
<dbReference type="GO" id="GO:0006869">
    <property type="term" value="P:lipid transport"/>
    <property type="evidence" value="ECO:0007669"/>
    <property type="project" value="UniProtKB-KW"/>
</dbReference>
<evidence type="ECO:0000256" key="4">
    <source>
        <dbReference type="ARBA" id="ARBA00022824"/>
    </source>
</evidence>
<evidence type="ECO:0000256" key="7">
    <source>
        <dbReference type="ARBA" id="ARBA00023121"/>
    </source>
</evidence>
<dbReference type="InterPro" id="IPR001849">
    <property type="entry name" value="PH_domain"/>
</dbReference>
<keyword evidence="3" id="KW-0812">Transmembrane</keyword>
<feature type="region of interest" description="Disordered" evidence="9">
    <location>
        <begin position="738"/>
        <end position="766"/>
    </location>
</feature>
<evidence type="ECO:0000256" key="2">
    <source>
        <dbReference type="ARBA" id="ARBA00022448"/>
    </source>
</evidence>
<evidence type="ECO:0000256" key="6">
    <source>
        <dbReference type="ARBA" id="ARBA00023055"/>
    </source>
</evidence>
<evidence type="ECO:0000259" key="10">
    <source>
        <dbReference type="PROSITE" id="PS51847"/>
    </source>
</evidence>
<dbReference type="PANTHER" id="PTHR13466">
    <property type="entry name" value="TEX2 PROTEIN-RELATED"/>
    <property type="match status" value="1"/>
</dbReference>
<dbReference type="OMA" id="ANKYFRH"/>
<organism evidence="11 12">
    <name type="scientific">Magallana gigas</name>
    <name type="common">Pacific oyster</name>
    <name type="synonym">Crassostrea gigas</name>
    <dbReference type="NCBI Taxonomy" id="29159"/>
    <lineage>
        <taxon>Eukaryota</taxon>
        <taxon>Metazoa</taxon>
        <taxon>Spiralia</taxon>
        <taxon>Lophotrochozoa</taxon>
        <taxon>Mollusca</taxon>
        <taxon>Bivalvia</taxon>
        <taxon>Autobranchia</taxon>
        <taxon>Pteriomorphia</taxon>
        <taxon>Ostreida</taxon>
        <taxon>Ostreoidea</taxon>
        <taxon>Ostreidae</taxon>
        <taxon>Magallana</taxon>
    </lineage>
</organism>
<evidence type="ECO:0000256" key="5">
    <source>
        <dbReference type="ARBA" id="ARBA00022989"/>
    </source>
</evidence>
<feature type="compositionally biased region" description="Low complexity" evidence="9">
    <location>
        <begin position="560"/>
        <end position="572"/>
    </location>
</feature>
<feature type="compositionally biased region" description="Acidic residues" evidence="9">
    <location>
        <begin position="740"/>
        <end position="761"/>
    </location>
</feature>
<sequence length="901" mass="102295">MSKRESGPGRPPPPKNNSMNFSLKSLEDREEDEDLLTSMTGELDKKVSENRRVNEENKVLGRAAEGRAPPRPQTGPKLKEEDKFSKWKQNLSDISVVVRKKVSEKLEDISKELKPEAETESSSPPKVTTIKQRSIDNADLLSFVKKKEDFTCEKFSDAEDETSPKIRETVDDIQLVDDYFHDVAEPLEDFTGVQSLPELRFRNVSLQQKIRRSKSNVTTGMVSMSNLKARADVVAETIENVNTQENSSANSLYQTVTASGEAGSNQSPSAEKKNETSLVPWRKLITGIGCLICYWILPLPAYLSGVVFGVMMSSLGWKIYIWITQPPRQRDKPEIVPLDKLPPFILPNMKEAKFVDGVYKGWMNEIGEYDPFNHHINNTHPVQVLLEGTTLRLRRPKTNIPRRALWDEEKHIVKEFIHQRHFDIKGSSISLMPPELVTKRLWSKKYPIKIAFATAGKKIKAKDSETLDVDSGFELITEEKCDEDVVYLFARTSRDKETWFKRLVAAADGTPMKNPIGQIRKFYETSKKLVQQSGSNSQGDSLSNKRQGSVDSFSHKRQGSTDSVSSTCSSPASEKESILSPEQEMETFVRYMSRLMPGEMYDRFATMNSRNHQLIDCDEQLLWFNAFVSRCFWDFLRLPNWSQKVMEKLQKKLDTIHIPYFIEGLNITEVVLGNEMPVIRKASRPYFDENGFWIDLAVNYGGGARMTIETKANLMKLKDPVAGKDKVEKVKTKKLAITNEDAEDSAESSTDEEEEAAGEEESSGKSGQKFMRLLDKFTQSKYVQSAMDLKYIKKAMEGVSNTPIVLTVEVHFLSGELALNVPFPPTDRLWYGFRGNPKLTLVAKPKVGARQVTVTHITDWIERKLSVEFQRTIVLPNMDDLVIPLFNGYNPHQPEDKTTPA</sequence>
<dbReference type="GO" id="GO:0008289">
    <property type="term" value="F:lipid binding"/>
    <property type="evidence" value="ECO:0007669"/>
    <property type="project" value="UniProtKB-KW"/>
</dbReference>
<feature type="domain" description="SMP-LTD" evidence="10">
    <location>
        <begin position="617"/>
        <end position="884"/>
    </location>
</feature>
<reference evidence="11" key="1">
    <citation type="submission" date="2022-08" db="UniProtKB">
        <authorList>
            <consortium name="EnsemblMetazoa"/>
        </authorList>
    </citation>
    <scope>IDENTIFICATION</scope>
    <source>
        <strain evidence="11">05x7-T-G4-1.051#20</strain>
    </source>
</reference>
<proteinExistence type="predicted"/>
<dbReference type="InterPro" id="IPR031468">
    <property type="entry name" value="SMP_LBD"/>
</dbReference>
<feature type="region of interest" description="Disordered" evidence="9">
    <location>
        <begin position="530"/>
        <end position="580"/>
    </location>
</feature>
<dbReference type="CDD" id="cd21675">
    <property type="entry name" value="SMP_TEX2"/>
    <property type="match status" value="1"/>
</dbReference>
<feature type="compositionally biased region" description="Basic and acidic residues" evidence="9">
    <location>
        <begin position="42"/>
        <end position="59"/>
    </location>
</feature>